<accession>A0ABV8YNW6</accession>
<name>A0ABV8YNW6_9ACTN</name>
<dbReference type="Gene3D" id="3.30.70.100">
    <property type="match status" value="1"/>
</dbReference>
<sequence>MIIEQRDYLLRPGAAAHYVRLWEQYGREPQERILGNLLGCCTTEVGELNTVVYFWGFEGLEDRAKRRAELAADDDFTAFRGRVRELLVRQTNRLLVPATPHIRTALLHEGGRG</sequence>
<dbReference type="InterPro" id="IPR012577">
    <property type="entry name" value="NIPSNAP"/>
</dbReference>
<comment type="caution">
    <text evidence="3">The sequence shown here is derived from an EMBL/GenBank/DDBJ whole genome shotgun (WGS) entry which is preliminary data.</text>
</comment>
<dbReference type="Pfam" id="PF07978">
    <property type="entry name" value="NIPSNAP"/>
    <property type="match status" value="1"/>
</dbReference>
<protein>
    <submittedName>
        <fullName evidence="3">NIPSNAP family protein</fullName>
    </submittedName>
</protein>
<comment type="similarity">
    <text evidence="1">Belongs to the NipSnap family.</text>
</comment>
<proteinExistence type="inferred from homology"/>
<dbReference type="InterPro" id="IPR051557">
    <property type="entry name" value="NipSnap_domain"/>
</dbReference>
<dbReference type="PANTHER" id="PTHR21017:SF17">
    <property type="entry name" value="PROTEIN NIPSNAP"/>
    <property type="match status" value="1"/>
</dbReference>
<dbReference type="EMBL" id="JBHSFG010000020">
    <property type="protein sequence ID" value="MFC4465498.1"/>
    <property type="molecule type" value="Genomic_DNA"/>
</dbReference>
<dbReference type="SUPFAM" id="SSF54909">
    <property type="entry name" value="Dimeric alpha+beta barrel"/>
    <property type="match status" value="1"/>
</dbReference>
<evidence type="ECO:0000313" key="4">
    <source>
        <dbReference type="Proteomes" id="UP001596012"/>
    </source>
</evidence>
<dbReference type="Proteomes" id="UP001596012">
    <property type="component" value="Unassembled WGS sequence"/>
</dbReference>
<dbReference type="InterPro" id="IPR011008">
    <property type="entry name" value="Dimeric_a/b-barrel"/>
</dbReference>
<dbReference type="RefSeq" id="WP_386341510.1">
    <property type="nucleotide sequence ID" value="NZ_JBHSFG010000020.1"/>
</dbReference>
<gene>
    <name evidence="3" type="ORF">ACFPH6_13310</name>
</gene>
<evidence type="ECO:0000259" key="2">
    <source>
        <dbReference type="Pfam" id="PF07978"/>
    </source>
</evidence>
<keyword evidence="4" id="KW-1185">Reference proteome</keyword>
<evidence type="ECO:0000313" key="3">
    <source>
        <dbReference type="EMBL" id="MFC4465498.1"/>
    </source>
</evidence>
<reference evidence="4" key="1">
    <citation type="journal article" date="2019" name="Int. J. Syst. Evol. Microbiol.">
        <title>The Global Catalogue of Microorganisms (GCM) 10K type strain sequencing project: providing services to taxonomists for standard genome sequencing and annotation.</title>
        <authorList>
            <consortium name="The Broad Institute Genomics Platform"/>
            <consortium name="The Broad Institute Genome Sequencing Center for Infectious Disease"/>
            <person name="Wu L."/>
            <person name="Ma J."/>
        </authorList>
    </citation>
    <scope>NUCLEOTIDE SEQUENCE [LARGE SCALE GENOMIC DNA]</scope>
    <source>
        <strain evidence="4">DT43</strain>
    </source>
</reference>
<evidence type="ECO:0000256" key="1">
    <source>
        <dbReference type="ARBA" id="ARBA00005291"/>
    </source>
</evidence>
<feature type="domain" description="NIPSNAP" evidence="2">
    <location>
        <begin position="4"/>
        <end position="98"/>
    </location>
</feature>
<organism evidence="3 4">
    <name type="scientific">Streptomyces xiangluensis</name>
    <dbReference type="NCBI Taxonomy" id="2665720"/>
    <lineage>
        <taxon>Bacteria</taxon>
        <taxon>Bacillati</taxon>
        <taxon>Actinomycetota</taxon>
        <taxon>Actinomycetes</taxon>
        <taxon>Kitasatosporales</taxon>
        <taxon>Streptomycetaceae</taxon>
        <taxon>Streptomyces</taxon>
    </lineage>
</organism>
<dbReference type="PANTHER" id="PTHR21017">
    <property type="entry name" value="NIPSNAP-RELATED"/>
    <property type="match status" value="1"/>
</dbReference>